<gene>
    <name evidence="1" type="ORF">EpCFBP13511_00245</name>
</gene>
<dbReference type="RefSeq" id="WP_137268475.1">
    <property type="nucleotide sequence ID" value="NZ_QGAC01000001.1"/>
</dbReference>
<organism evidence="1 2">
    <name type="scientific">Erwinia persicina</name>
    <dbReference type="NCBI Taxonomy" id="55211"/>
    <lineage>
        <taxon>Bacteria</taxon>
        <taxon>Pseudomonadati</taxon>
        <taxon>Pseudomonadota</taxon>
        <taxon>Gammaproteobacteria</taxon>
        <taxon>Enterobacterales</taxon>
        <taxon>Erwiniaceae</taxon>
        <taxon>Erwinia</taxon>
    </lineage>
</organism>
<comment type="caution">
    <text evidence="1">The sequence shown here is derived from an EMBL/GenBank/DDBJ whole genome shotgun (WGS) entry which is preliminary data.</text>
</comment>
<reference evidence="1 2" key="1">
    <citation type="journal article" date="2019" name="Sci. Rep.">
        <title>Differences in resource use lead to coexistence of seed-transmitted microbial populations.</title>
        <authorList>
            <person name="Torres-Cortes G."/>
            <person name="Garcia B.J."/>
            <person name="Compant S."/>
            <person name="Rezki S."/>
            <person name="Jones P."/>
            <person name="Preveaux A."/>
            <person name="Briand M."/>
            <person name="Roulet A."/>
            <person name="Bouchez O."/>
            <person name="Jacobson D."/>
            <person name="Barret M."/>
        </authorList>
    </citation>
    <scope>NUCLEOTIDE SEQUENCE [LARGE SCALE GENOMIC DNA]</scope>
    <source>
        <strain evidence="1 2">CFBP13511</strain>
    </source>
</reference>
<dbReference type="EMBL" id="QGAC01000001">
    <property type="protein sequence ID" value="TKJ94831.1"/>
    <property type="molecule type" value="Genomic_DNA"/>
</dbReference>
<sequence>MAIDEFGWCVRTGATEELTVSTLEAQFGDGYKQVAGTGINDARESWPVTCSGSKAEMAAARAFLKSHVTVSCWWVNPWGERKLYRVKPDSIRPNFINGNFVEIAFTFEQAFAP</sequence>
<dbReference type="STRING" id="1219360.GCA_001571305_04200"/>
<protein>
    <submittedName>
        <fullName evidence="1">Phage tail protein</fullName>
    </submittedName>
</protein>
<dbReference type="InterPro" id="IPR010265">
    <property type="entry name" value="Phage_lambda_TipM"/>
</dbReference>
<dbReference type="OrthoDB" id="8607203at2"/>
<accession>A0A4U3FL28</accession>
<proteinExistence type="predicted"/>
<evidence type="ECO:0000313" key="1">
    <source>
        <dbReference type="EMBL" id="TKJ94831.1"/>
    </source>
</evidence>
<name>A0A4U3FL28_9GAMM</name>
<evidence type="ECO:0000313" key="2">
    <source>
        <dbReference type="Proteomes" id="UP000306393"/>
    </source>
</evidence>
<dbReference type="Pfam" id="PF05939">
    <property type="entry name" value="Phage_min_tail"/>
    <property type="match status" value="1"/>
</dbReference>
<dbReference type="AlphaFoldDB" id="A0A4U3FL28"/>
<dbReference type="Proteomes" id="UP000306393">
    <property type="component" value="Unassembled WGS sequence"/>
</dbReference>